<name>A0A7S3A1I4_9RHOD</name>
<accession>A0A7S3A1I4</accession>
<comment type="similarity">
    <text evidence="2">Belongs to the RENT3 family.</text>
</comment>
<feature type="domain" description="UPF3" evidence="6">
    <location>
        <begin position="61"/>
        <end position="236"/>
    </location>
</feature>
<evidence type="ECO:0000256" key="2">
    <source>
        <dbReference type="ARBA" id="ARBA00005991"/>
    </source>
</evidence>
<dbReference type="InterPro" id="IPR005120">
    <property type="entry name" value="UPF3_dom"/>
</dbReference>
<proteinExistence type="inferred from homology"/>
<reference evidence="7" key="1">
    <citation type="submission" date="2021-01" db="EMBL/GenBank/DDBJ databases">
        <authorList>
            <person name="Corre E."/>
            <person name="Pelletier E."/>
            <person name="Niang G."/>
            <person name="Scheremetjew M."/>
            <person name="Finn R."/>
            <person name="Kale V."/>
            <person name="Holt S."/>
            <person name="Cochrane G."/>
            <person name="Meng A."/>
            <person name="Brown T."/>
            <person name="Cohen L."/>
        </authorList>
    </citation>
    <scope>NUCLEOTIDE SEQUENCE</scope>
    <source>
        <strain evidence="7">CCMP 769</strain>
    </source>
</reference>
<dbReference type="PANTHER" id="PTHR13112">
    <property type="entry name" value="UPF3 REGULATOR OF NONSENSE TRANSCRIPTS-LIKE PROTEIN"/>
    <property type="match status" value="1"/>
</dbReference>
<dbReference type="EMBL" id="HBHW01033522">
    <property type="protein sequence ID" value="CAE0057822.1"/>
    <property type="molecule type" value="Transcribed_RNA"/>
</dbReference>
<dbReference type="Gene3D" id="3.30.70.330">
    <property type="match status" value="1"/>
</dbReference>
<dbReference type="GO" id="GO:0003729">
    <property type="term" value="F:mRNA binding"/>
    <property type="evidence" value="ECO:0007669"/>
    <property type="project" value="TreeGrafter"/>
</dbReference>
<evidence type="ECO:0000256" key="1">
    <source>
        <dbReference type="ARBA" id="ARBA00004123"/>
    </source>
</evidence>
<dbReference type="GO" id="GO:0000184">
    <property type="term" value="P:nuclear-transcribed mRNA catabolic process, nonsense-mediated decay"/>
    <property type="evidence" value="ECO:0007669"/>
    <property type="project" value="UniProtKB-KW"/>
</dbReference>
<evidence type="ECO:0000256" key="5">
    <source>
        <dbReference type="SAM" id="MobiDB-lite"/>
    </source>
</evidence>
<gene>
    <name evidence="7" type="ORF">RMAR00112_LOCUS25876</name>
</gene>
<dbReference type="GO" id="GO:0045727">
    <property type="term" value="P:positive regulation of translation"/>
    <property type="evidence" value="ECO:0007669"/>
    <property type="project" value="TreeGrafter"/>
</dbReference>
<feature type="region of interest" description="Disordered" evidence="5">
    <location>
        <begin position="234"/>
        <end position="374"/>
    </location>
</feature>
<feature type="compositionally biased region" description="Gly residues" evidence="5">
    <location>
        <begin position="1"/>
        <end position="11"/>
    </location>
</feature>
<dbReference type="CDD" id="cd12455">
    <property type="entry name" value="RRM_like_Smg4_UPF3"/>
    <property type="match status" value="1"/>
</dbReference>
<keyword evidence="4" id="KW-0539">Nucleus</keyword>
<dbReference type="PANTHER" id="PTHR13112:SF0">
    <property type="entry name" value="FI21285P1"/>
    <property type="match status" value="1"/>
</dbReference>
<sequence length="374" mass="39983">MEGAGTRGEGGPGKKKEGGTGRRGRRRRGGGGRSGAQGQVPGGPPVTGRALLSGRSGLSSKGVKVVVRLLPPNLTEEGFLEVAKAASEGFEVEWCNFVPGKAGKRLTGASPSAIGFRNSRCYLSFKSVEMALKFEDSFNGYRFPDGKNLSDYRARVERAPLQRVPVSSKRKERNKLEGTLKNDGNFKAFLAEWEVQTASNTSTARFDSVYSAGSQENASTKKVIVTPLMAELRAKRREKEVKKSSSKSNKRGNSSGNQSTSSNKSKSKASSKSGVGTTAETDQPNANNLTILKRAQKGKAQEPSSAPAEKKRSSRRRKGAKLPASGETNGKLVAPTVSKPKNDVTQPKILKPTKSISPTTTADQLWVAKPTKKS</sequence>
<comment type="subcellular location">
    <subcellularLocation>
        <location evidence="1">Nucleus</location>
    </subcellularLocation>
</comment>
<evidence type="ECO:0000259" key="6">
    <source>
        <dbReference type="Pfam" id="PF03467"/>
    </source>
</evidence>
<dbReference type="InterPro" id="IPR012677">
    <property type="entry name" value="Nucleotide-bd_a/b_plait_sf"/>
</dbReference>
<feature type="compositionally biased region" description="Polar residues" evidence="5">
    <location>
        <begin position="354"/>
        <end position="363"/>
    </location>
</feature>
<feature type="region of interest" description="Disordered" evidence="5">
    <location>
        <begin position="1"/>
        <end position="54"/>
    </location>
</feature>
<dbReference type="SUPFAM" id="SSF54928">
    <property type="entry name" value="RNA-binding domain, RBD"/>
    <property type="match status" value="1"/>
</dbReference>
<evidence type="ECO:0000313" key="7">
    <source>
        <dbReference type="EMBL" id="CAE0057822.1"/>
    </source>
</evidence>
<keyword evidence="3" id="KW-0866">Nonsense-mediated mRNA decay</keyword>
<dbReference type="InterPro" id="IPR039722">
    <property type="entry name" value="Upf3"/>
</dbReference>
<evidence type="ECO:0000256" key="4">
    <source>
        <dbReference type="ARBA" id="ARBA00023242"/>
    </source>
</evidence>
<protein>
    <recommendedName>
        <fullName evidence="6">UPF3 domain-containing protein</fullName>
    </recommendedName>
</protein>
<dbReference type="GO" id="GO:0005737">
    <property type="term" value="C:cytoplasm"/>
    <property type="evidence" value="ECO:0007669"/>
    <property type="project" value="TreeGrafter"/>
</dbReference>
<dbReference type="InterPro" id="IPR035979">
    <property type="entry name" value="RBD_domain_sf"/>
</dbReference>
<evidence type="ECO:0000256" key="3">
    <source>
        <dbReference type="ARBA" id="ARBA00023161"/>
    </source>
</evidence>
<organism evidence="7">
    <name type="scientific">Rhodosorus marinus</name>
    <dbReference type="NCBI Taxonomy" id="101924"/>
    <lineage>
        <taxon>Eukaryota</taxon>
        <taxon>Rhodophyta</taxon>
        <taxon>Stylonematophyceae</taxon>
        <taxon>Stylonematales</taxon>
        <taxon>Stylonemataceae</taxon>
        <taxon>Rhodosorus</taxon>
    </lineage>
</organism>
<dbReference type="GO" id="GO:0005730">
    <property type="term" value="C:nucleolus"/>
    <property type="evidence" value="ECO:0007669"/>
    <property type="project" value="TreeGrafter"/>
</dbReference>
<feature type="compositionally biased region" description="Polar residues" evidence="5">
    <location>
        <begin position="279"/>
        <end position="290"/>
    </location>
</feature>
<dbReference type="AlphaFoldDB" id="A0A7S3A1I4"/>
<dbReference type="Pfam" id="PF03467">
    <property type="entry name" value="Smg4_UPF3"/>
    <property type="match status" value="1"/>
</dbReference>
<feature type="compositionally biased region" description="Low complexity" evidence="5">
    <location>
        <begin position="251"/>
        <end position="278"/>
    </location>
</feature>